<accession>A0AAN9AF78</accession>
<dbReference type="EMBL" id="JAXCGZ010003854">
    <property type="protein sequence ID" value="KAK7082912.1"/>
    <property type="molecule type" value="Genomic_DNA"/>
</dbReference>
<evidence type="ECO:0000313" key="1">
    <source>
        <dbReference type="EMBL" id="KAK7082912.1"/>
    </source>
</evidence>
<evidence type="ECO:0000313" key="2">
    <source>
        <dbReference type="Proteomes" id="UP001381693"/>
    </source>
</evidence>
<dbReference type="InterPro" id="IPR016186">
    <property type="entry name" value="C-type_lectin-like/link_sf"/>
</dbReference>
<evidence type="ECO:0008006" key="3">
    <source>
        <dbReference type="Google" id="ProtNLM"/>
    </source>
</evidence>
<organism evidence="1 2">
    <name type="scientific">Halocaridina rubra</name>
    <name type="common">Hawaiian red shrimp</name>
    <dbReference type="NCBI Taxonomy" id="373956"/>
    <lineage>
        <taxon>Eukaryota</taxon>
        <taxon>Metazoa</taxon>
        <taxon>Ecdysozoa</taxon>
        <taxon>Arthropoda</taxon>
        <taxon>Crustacea</taxon>
        <taxon>Multicrustacea</taxon>
        <taxon>Malacostraca</taxon>
        <taxon>Eumalacostraca</taxon>
        <taxon>Eucarida</taxon>
        <taxon>Decapoda</taxon>
        <taxon>Pleocyemata</taxon>
        <taxon>Caridea</taxon>
        <taxon>Atyoidea</taxon>
        <taxon>Atyidae</taxon>
        <taxon>Halocaridina</taxon>
    </lineage>
</organism>
<reference evidence="1 2" key="1">
    <citation type="submission" date="2023-11" db="EMBL/GenBank/DDBJ databases">
        <title>Halocaridina rubra genome assembly.</title>
        <authorList>
            <person name="Smith C."/>
        </authorList>
    </citation>
    <scope>NUCLEOTIDE SEQUENCE [LARGE SCALE GENOMIC DNA]</scope>
    <source>
        <strain evidence="1">EP-1</strain>
        <tissue evidence="1">Whole</tissue>
    </source>
</reference>
<keyword evidence="2" id="KW-1185">Reference proteome</keyword>
<proteinExistence type="predicted"/>
<dbReference type="Gene3D" id="3.10.100.10">
    <property type="entry name" value="Mannose-Binding Protein A, subunit A"/>
    <property type="match status" value="1"/>
</dbReference>
<dbReference type="AlphaFoldDB" id="A0AAN9AF78"/>
<gene>
    <name evidence="1" type="ORF">SK128_011503</name>
</gene>
<protein>
    <recommendedName>
        <fullName evidence="3">C-type lectin domain-containing protein</fullName>
    </recommendedName>
</protein>
<comment type="caution">
    <text evidence="1">The sequence shown here is derived from an EMBL/GenBank/DDBJ whole genome shotgun (WGS) entry which is preliminary data.</text>
</comment>
<sequence length="176" mass="19819">MSICYKCACRNRCTALPTCTGATMHEDTGQMRCVLSTAKLGFWSLEQNLTATTILKPKQLQCSGDDFQWVNGVGCVKFGLFEDTFDKRRTACHTLDSEVFVYEKPEQLTALVAHMYTNGYDTRLDYGHAWILTKGEPWYGRDTVNTTDCVVLTLQATIQPLACTNLRGMVCHRIIN</sequence>
<dbReference type="InterPro" id="IPR016187">
    <property type="entry name" value="CTDL_fold"/>
</dbReference>
<dbReference type="SUPFAM" id="SSF56436">
    <property type="entry name" value="C-type lectin-like"/>
    <property type="match status" value="1"/>
</dbReference>
<dbReference type="Proteomes" id="UP001381693">
    <property type="component" value="Unassembled WGS sequence"/>
</dbReference>
<name>A0AAN9AF78_HALRR</name>